<dbReference type="Pfam" id="PF00932">
    <property type="entry name" value="LTD"/>
    <property type="match status" value="1"/>
</dbReference>
<dbReference type="Gene3D" id="2.60.40.1260">
    <property type="entry name" value="Lamin Tail domain"/>
    <property type="match status" value="1"/>
</dbReference>
<dbReference type="InterPro" id="IPR036415">
    <property type="entry name" value="Lamin_tail_dom_sf"/>
</dbReference>
<dbReference type="PANTHER" id="PTHR45721">
    <property type="entry name" value="LAMIN DM0-RELATED"/>
    <property type="match status" value="1"/>
</dbReference>
<keyword evidence="2" id="KW-0403">Intermediate filament</keyword>
<dbReference type="GO" id="GO:0005882">
    <property type="term" value="C:intermediate filament"/>
    <property type="evidence" value="ECO:0007669"/>
    <property type="project" value="UniProtKB-KW"/>
</dbReference>
<comment type="subcellular location">
    <subcellularLocation>
        <location evidence="1">Nucleus</location>
    </subcellularLocation>
</comment>
<dbReference type="InterPro" id="IPR039008">
    <property type="entry name" value="IF_rod_dom"/>
</dbReference>
<dbReference type="Gene3D" id="1.20.5.170">
    <property type="match status" value="1"/>
</dbReference>
<feature type="coiled-coil region" evidence="5">
    <location>
        <begin position="247"/>
        <end position="320"/>
    </location>
</feature>
<dbReference type="GO" id="GO:0007097">
    <property type="term" value="P:nuclear migration"/>
    <property type="evidence" value="ECO:0007669"/>
    <property type="project" value="TreeGrafter"/>
</dbReference>
<feature type="compositionally biased region" description="Low complexity" evidence="6">
    <location>
        <begin position="345"/>
        <end position="361"/>
    </location>
</feature>
<dbReference type="GO" id="GO:0005200">
    <property type="term" value="F:structural constituent of cytoskeleton"/>
    <property type="evidence" value="ECO:0007669"/>
    <property type="project" value="TreeGrafter"/>
</dbReference>
<dbReference type="STRING" id="451379.A0A0N5AX40"/>
<protein>
    <submittedName>
        <fullName evidence="10">Lamin</fullName>
    </submittedName>
</protein>
<accession>A0A0N5AX40</accession>
<feature type="domain" description="IF rod" evidence="8">
    <location>
        <begin position="11"/>
        <end position="342"/>
    </location>
</feature>
<reference evidence="10" key="1">
    <citation type="submission" date="2017-02" db="UniProtKB">
        <authorList>
            <consortium name="WormBaseParasite"/>
        </authorList>
    </citation>
    <scope>IDENTIFICATION</scope>
</reference>
<dbReference type="SUPFAM" id="SSF64593">
    <property type="entry name" value="Intermediate filament protein, coiled coil region"/>
    <property type="match status" value="2"/>
</dbReference>
<name>A0A0N5AX40_9BILA</name>
<dbReference type="SMART" id="SM01391">
    <property type="entry name" value="Filament"/>
    <property type="match status" value="1"/>
</dbReference>
<feature type="coiled-coil region" evidence="5">
    <location>
        <begin position="15"/>
        <end position="162"/>
    </location>
</feature>
<evidence type="ECO:0000259" key="8">
    <source>
        <dbReference type="PROSITE" id="PS51842"/>
    </source>
</evidence>
<feature type="domain" description="LTD" evidence="7">
    <location>
        <begin position="384"/>
        <end position="502"/>
    </location>
</feature>
<evidence type="ECO:0000256" key="4">
    <source>
        <dbReference type="ARBA" id="ARBA00023242"/>
    </source>
</evidence>
<evidence type="ECO:0000256" key="1">
    <source>
        <dbReference type="ARBA" id="ARBA00004123"/>
    </source>
</evidence>
<dbReference type="GO" id="GO:0005652">
    <property type="term" value="C:nuclear lamina"/>
    <property type="evidence" value="ECO:0007669"/>
    <property type="project" value="TreeGrafter"/>
</dbReference>
<dbReference type="PROSITE" id="PS51841">
    <property type="entry name" value="LTD"/>
    <property type="match status" value="1"/>
</dbReference>
<evidence type="ECO:0000256" key="2">
    <source>
        <dbReference type="ARBA" id="ARBA00022754"/>
    </source>
</evidence>
<dbReference type="PANTHER" id="PTHR45721:SF11">
    <property type="entry name" value="LAMIN DM0-RELATED"/>
    <property type="match status" value="1"/>
</dbReference>
<keyword evidence="9" id="KW-1185">Reference proteome</keyword>
<evidence type="ECO:0000259" key="7">
    <source>
        <dbReference type="PROSITE" id="PS51841"/>
    </source>
</evidence>
<dbReference type="GO" id="GO:0031507">
    <property type="term" value="P:heterochromatin formation"/>
    <property type="evidence" value="ECO:0007669"/>
    <property type="project" value="TreeGrafter"/>
</dbReference>
<dbReference type="AlphaFoldDB" id="A0A0N5AX40"/>
<dbReference type="Proteomes" id="UP000046393">
    <property type="component" value="Unplaced"/>
</dbReference>
<evidence type="ECO:0000256" key="3">
    <source>
        <dbReference type="ARBA" id="ARBA00023054"/>
    </source>
</evidence>
<dbReference type="Gene3D" id="1.20.5.1160">
    <property type="entry name" value="Vasodilator-stimulated phosphoprotein"/>
    <property type="match status" value="1"/>
</dbReference>
<dbReference type="InterPro" id="IPR001322">
    <property type="entry name" value="Lamin_tail_dom"/>
</dbReference>
<dbReference type="WBParaSite" id="SMUV_0000950801-mRNA-1">
    <property type="protein sequence ID" value="SMUV_0000950801-mRNA-1"/>
    <property type="gene ID" value="SMUV_0000950801"/>
</dbReference>
<evidence type="ECO:0000313" key="10">
    <source>
        <dbReference type="WBParaSite" id="SMUV_0000950801-mRNA-1"/>
    </source>
</evidence>
<sequence length="512" mass="59106">MSPSRKTRLMEKEVLSSLNDRLAVYIDRVRQLEHDNERLNVQIRESEIVEKKERSDLVARYEDKIKELRSLVDEALKEKTRGSMDAKVAFTERDNALAKVAKLEKELKQAEKARALSESLVQDFQGKLNAAEAARRRLEDENKGLAAENTSLNEQLSTLRKQVEDVTLINTAVLNQNQSLKEDFEFLKKTHEDVRIRFYLKRQVEMTTTAREMERTYESRLQEQLQAMREEFDASLSRNRRDIDETYKNKLNEANEARQMANKAREESARLRLRVHELEKALAYAKEDAVVCLQQRDEHIAELQREIDRLHNEYQDLFDLKVQLDTELKAYHNLLEGEETRLNISQQSSYSPSSSPASSTSRFGIKRRRFDTSDDTHFYQNAAKSYKTTAKSTGDVEIESHDTDGKFVKLVNKGEETISIGCWTLKSTANNRETAYRFHTRQSLKPGDSITVYSADSGEKHQPPSQLVMKNQQWPSGDRVKTVLLDAEGNEMTQIGEFGAVEQDPDQRCALM</sequence>
<dbReference type="GO" id="GO:0051664">
    <property type="term" value="P:nuclear pore localization"/>
    <property type="evidence" value="ECO:0007669"/>
    <property type="project" value="TreeGrafter"/>
</dbReference>
<evidence type="ECO:0000256" key="5">
    <source>
        <dbReference type="SAM" id="Coils"/>
    </source>
</evidence>
<feature type="region of interest" description="Disordered" evidence="6">
    <location>
        <begin position="343"/>
        <end position="365"/>
    </location>
</feature>
<dbReference type="GO" id="GO:0006998">
    <property type="term" value="P:nuclear envelope organization"/>
    <property type="evidence" value="ECO:0007669"/>
    <property type="project" value="TreeGrafter"/>
</dbReference>
<keyword evidence="3 5" id="KW-0175">Coiled coil</keyword>
<dbReference type="GO" id="GO:0090435">
    <property type="term" value="P:protein localization to nuclear envelope"/>
    <property type="evidence" value="ECO:0007669"/>
    <property type="project" value="TreeGrafter"/>
</dbReference>
<keyword evidence="4" id="KW-0539">Nucleus</keyword>
<dbReference type="SUPFAM" id="SSF74853">
    <property type="entry name" value="Lamin A/C globular tail domain"/>
    <property type="match status" value="1"/>
</dbReference>
<proteinExistence type="predicted"/>
<dbReference type="PROSITE" id="PS51842">
    <property type="entry name" value="IF_ROD_2"/>
    <property type="match status" value="1"/>
</dbReference>
<evidence type="ECO:0000313" key="9">
    <source>
        <dbReference type="Proteomes" id="UP000046393"/>
    </source>
</evidence>
<organism evidence="9 10">
    <name type="scientific">Syphacia muris</name>
    <dbReference type="NCBI Taxonomy" id="451379"/>
    <lineage>
        <taxon>Eukaryota</taxon>
        <taxon>Metazoa</taxon>
        <taxon>Ecdysozoa</taxon>
        <taxon>Nematoda</taxon>
        <taxon>Chromadorea</taxon>
        <taxon>Rhabditida</taxon>
        <taxon>Spirurina</taxon>
        <taxon>Oxyuridomorpha</taxon>
        <taxon>Oxyuroidea</taxon>
        <taxon>Oxyuridae</taxon>
        <taxon>Syphacia</taxon>
    </lineage>
</organism>
<dbReference type="Pfam" id="PF00038">
    <property type="entry name" value="Filament"/>
    <property type="match status" value="2"/>
</dbReference>
<evidence type="ECO:0000256" key="6">
    <source>
        <dbReference type="SAM" id="MobiDB-lite"/>
    </source>
</evidence>